<feature type="chain" id="PRO_5045839468" evidence="1">
    <location>
        <begin position="29"/>
        <end position="338"/>
    </location>
</feature>
<keyword evidence="4" id="KW-1185">Reference proteome</keyword>
<gene>
    <name evidence="3" type="ORF">OFY17_02290</name>
</gene>
<protein>
    <submittedName>
        <fullName evidence="3">LPP20 family lipoprotein</fullName>
    </submittedName>
</protein>
<dbReference type="Gene3D" id="3.10.28.20">
    <property type="entry name" value="Acetamidase/Formamidase-like domains"/>
    <property type="match status" value="1"/>
</dbReference>
<accession>A0ABT2YP86</accession>
<evidence type="ECO:0000313" key="3">
    <source>
        <dbReference type="EMBL" id="MCV2401704.1"/>
    </source>
</evidence>
<keyword evidence="1" id="KW-0732">Signal</keyword>
<reference evidence="3 4" key="1">
    <citation type="submission" date="2022-10" db="EMBL/GenBank/DDBJ databases">
        <title>Marinomonas transparenta sp. nov. and Marinomonas sargassi sp. nov., isolated from marine alga (Sargassum natans (L.) Gaillon).</title>
        <authorList>
            <person name="Wang Y."/>
        </authorList>
    </citation>
    <scope>NUCLEOTIDE SEQUENCE [LARGE SCALE GENOMIC DNA]</scope>
    <source>
        <strain evidence="3 4">C2222</strain>
    </source>
</reference>
<feature type="domain" description="Lipoprotein LPP20-like" evidence="2">
    <location>
        <begin position="39"/>
        <end position="111"/>
    </location>
</feature>
<evidence type="ECO:0000256" key="1">
    <source>
        <dbReference type="SAM" id="SignalP"/>
    </source>
</evidence>
<dbReference type="InterPro" id="IPR024952">
    <property type="entry name" value="LPP20-like_dom"/>
</dbReference>
<feature type="signal peptide" evidence="1">
    <location>
        <begin position="1"/>
        <end position="28"/>
    </location>
</feature>
<keyword evidence="3" id="KW-0449">Lipoprotein</keyword>
<proteinExistence type="predicted"/>
<dbReference type="Pfam" id="PF02169">
    <property type="entry name" value="LPP20"/>
    <property type="match status" value="1"/>
</dbReference>
<dbReference type="RefSeq" id="WP_263529078.1">
    <property type="nucleotide sequence ID" value="NZ_JAOVZB010000001.1"/>
</dbReference>
<sequence length="338" mass="37404">MTLQMPLKLINWTLGLCLVASLTGCLNAKQEAASTQKLPDWVTSPPSNSSHIYGVGSASRIENLALAFAQAEQNGNAQIAQQLRTQVSQLNTQDTQVISNGNSEQVTKLQSAYTQVRTAPIELEQTKNEARFTADNYVYALQSINRTRLISKLSEQLAELDTDILRQAESITLHGEPKTADWQSFMRLIPLFAQRARYVEQLNLYSQQSRVLGEANQEIAGIESALNKALLHYGFDTSKTHLASQLSSALSTYGLSPKQDSVFTLRSKGQSNIETQSGRFYAFEEGSLELLSPKGELLGSWNIQARGIAKNQESALNKAAENWASQAIDSMFLWLTKR</sequence>
<organism evidence="3 4">
    <name type="scientific">Marinomonas sargassi</name>
    <dbReference type="NCBI Taxonomy" id="2984494"/>
    <lineage>
        <taxon>Bacteria</taxon>
        <taxon>Pseudomonadati</taxon>
        <taxon>Pseudomonadota</taxon>
        <taxon>Gammaproteobacteria</taxon>
        <taxon>Oceanospirillales</taxon>
        <taxon>Oceanospirillaceae</taxon>
        <taxon>Marinomonas</taxon>
    </lineage>
</organism>
<evidence type="ECO:0000259" key="2">
    <source>
        <dbReference type="Pfam" id="PF02169"/>
    </source>
</evidence>
<dbReference type="Proteomes" id="UP001209713">
    <property type="component" value="Unassembled WGS sequence"/>
</dbReference>
<dbReference type="EMBL" id="JAOVZB010000001">
    <property type="protein sequence ID" value="MCV2401704.1"/>
    <property type="molecule type" value="Genomic_DNA"/>
</dbReference>
<evidence type="ECO:0000313" key="4">
    <source>
        <dbReference type="Proteomes" id="UP001209713"/>
    </source>
</evidence>
<comment type="caution">
    <text evidence="3">The sequence shown here is derived from an EMBL/GenBank/DDBJ whole genome shotgun (WGS) entry which is preliminary data.</text>
</comment>
<name>A0ABT2YP86_9GAMM</name>